<proteinExistence type="predicted"/>
<reference evidence="2 3" key="2">
    <citation type="submission" date="2024-05" db="EMBL/GenBank/DDBJ databases">
        <authorList>
            <person name="Chen Y."/>
            <person name="Shah S."/>
            <person name="Dougan E. K."/>
            <person name="Thang M."/>
            <person name="Chan C."/>
        </authorList>
    </citation>
    <scope>NUCLEOTIDE SEQUENCE [LARGE SCALE GENOMIC DNA]</scope>
</reference>
<name>A0A9P1C553_9DINO</name>
<keyword evidence="3" id="KW-1185">Reference proteome</keyword>
<accession>A0A9P1C553</accession>
<dbReference type="EMBL" id="CAMXCT030000970">
    <property type="protein sequence ID" value="CAL4772556.1"/>
    <property type="molecule type" value="Genomic_DNA"/>
</dbReference>
<dbReference type="Proteomes" id="UP001152797">
    <property type="component" value="Unassembled WGS sequence"/>
</dbReference>
<evidence type="ECO:0000313" key="1">
    <source>
        <dbReference type="EMBL" id="CAI3985244.1"/>
    </source>
</evidence>
<reference evidence="1" key="1">
    <citation type="submission" date="2022-10" db="EMBL/GenBank/DDBJ databases">
        <authorList>
            <person name="Chen Y."/>
            <person name="Dougan E. K."/>
            <person name="Chan C."/>
            <person name="Rhodes N."/>
            <person name="Thang M."/>
        </authorList>
    </citation>
    <scope>NUCLEOTIDE SEQUENCE</scope>
</reference>
<dbReference type="AlphaFoldDB" id="A0A9P1C553"/>
<dbReference type="EMBL" id="CAMXCT010000970">
    <property type="protein sequence ID" value="CAI3985244.1"/>
    <property type="molecule type" value="Genomic_DNA"/>
</dbReference>
<comment type="caution">
    <text evidence="1">The sequence shown here is derived from an EMBL/GenBank/DDBJ whole genome shotgun (WGS) entry which is preliminary data.</text>
</comment>
<organism evidence="1">
    <name type="scientific">Cladocopium goreaui</name>
    <dbReference type="NCBI Taxonomy" id="2562237"/>
    <lineage>
        <taxon>Eukaryota</taxon>
        <taxon>Sar</taxon>
        <taxon>Alveolata</taxon>
        <taxon>Dinophyceae</taxon>
        <taxon>Suessiales</taxon>
        <taxon>Symbiodiniaceae</taxon>
        <taxon>Cladocopium</taxon>
    </lineage>
</organism>
<dbReference type="EMBL" id="CAMXCT020000970">
    <property type="protein sequence ID" value="CAL1138619.1"/>
    <property type="molecule type" value="Genomic_DNA"/>
</dbReference>
<protein>
    <submittedName>
        <fullName evidence="2">FAD-dependent oxidoreductase domain-containing protein 1</fullName>
    </submittedName>
</protein>
<evidence type="ECO:0000313" key="3">
    <source>
        <dbReference type="Proteomes" id="UP001152797"/>
    </source>
</evidence>
<sequence>MSSIELAGLSRRIRSVRRSLRRQLDESQGSWSGLSASCVRQALLVYLWSQAKTSHHALDAAATYLARAAPLVIVQVAVSAKDAFDALFAATSAALMARLSTDPPASELYRACDFIIQYLLHDWVRSQNVEYGVAPTRQQLVRQALLFVPDGLPEAVENRLCLPFYGGPPSQRAYLRRFRKAWNGRIGTLPVTASLPIHVLQEKVIIANKTQFPIKFMKSLAKTLGLQVLVVPAGATGTLQPLDAYIFRTLRCEIRRQWTQTKSEAAEGVVSREAWLRVMATAVETVLSHRDWQRAFEGTGVTKQQNCISSHALKALQWDECPKIPAGRPSVGQASCIFPSRGAGSGNIEAWVKECAGDDSLIPYIRTLN</sequence>
<evidence type="ECO:0000313" key="2">
    <source>
        <dbReference type="EMBL" id="CAL4772556.1"/>
    </source>
</evidence>
<gene>
    <name evidence="1" type="ORF">C1SCF055_LOCUS12714</name>
</gene>